<keyword evidence="3" id="KW-0812">Transmembrane</keyword>
<dbReference type="OrthoDB" id="9812260at2"/>
<gene>
    <name evidence="5" type="ORF">E0E05_12995</name>
</gene>
<dbReference type="AlphaFoldDB" id="A0A4P6V4F3"/>
<keyword evidence="3" id="KW-0472">Membrane</keyword>
<evidence type="ECO:0000256" key="2">
    <source>
        <dbReference type="ARBA" id="ARBA00034247"/>
    </source>
</evidence>
<dbReference type="GO" id="GO:0043709">
    <property type="term" value="P:cell adhesion involved in single-species biofilm formation"/>
    <property type="evidence" value="ECO:0007669"/>
    <property type="project" value="TreeGrafter"/>
</dbReference>
<dbReference type="InterPro" id="IPR043128">
    <property type="entry name" value="Rev_trsase/Diguanyl_cyclase"/>
</dbReference>
<dbReference type="EC" id="2.7.7.65" evidence="1"/>
<dbReference type="GO" id="GO:1902201">
    <property type="term" value="P:negative regulation of bacterial-type flagellum-dependent cell motility"/>
    <property type="evidence" value="ECO:0007669"/>
    <property type="project" value="TreeGrafter"/>
</dbReference>
<dbReference type="SUPFAM" id="SSF55073">
    <property type="entry name" value="Nucleotide cyclase"/>
    <property type="match status" value="1"/>
</dbReference>
<reference evidence="5 6" key="1">
    <citation type="journal article" date="2017" name="Int. J. Syst. Evol. Microbiol.">
        <title>Roseitalea porphyridii gen. nov., sp. nov., isolated from a red alga, and reclassification of Hoeflea suaedae Chung et al. 2013 as Pseudohoeflea suaedae gen. nov., comb. nov.</title>
        <authorList>
            <person name="Hyeon J.W."/>
            <person name="Jeong S.E."/>
            <person name="Baek K."/>
            <person name="Jeon C.O."/>
        </authorList>
    </citation>
    <scope>NUCLEOTIDE SEQUENCE [LARGE SCALE GENOMIC DNA]</scope>
    <source>
        <strain evidence="5 6">MA7-20</strain>
    </source>
</reference>
<dbReference type="CDD" id="cd01949">
    <property type="entry name" value="GGDEF"/>
    <property type="match status" value="1"/>
</dbReference>
<keyword evidence="3" id="KW-1133">Transmembrane helix</keyword>
<dbReference type="InterPro" id="IPR050469">
    <property type="entry name" value="Diguanylate_Cyclase"/>
</dbReference>
<accession>A0A4P6V4F3</accession>
<dbReference type="PROSITE" id="PS50887">
    <property type="entry name" value="GGDEF"/>
    <property type="match status" value="1"/>
</dbReference>
<dbReference type="PANTHER" id="PTHR45138">
    <property type="entry name" value="REGULATORY COMPONENTS OF SENSORY TRANSDUCTION SYSTEM"/>
    <property type="match status" value="1"/>
</dbReference>
<dbReference type="GeneID" id="90768219"/>
<dbReference type="PANTHER" id="PTHR45138:SF9">
    <property type="entry name" value="DIGUANYLATE CYCLASE DGCM-RELATED"/>
    <property type="match status" value="1"/>
</dbReference>
<dbReference type="NCBIfam" id="TIGR00254">
    <property type="entry name" value="GGDEF"/>
    <property type="match status" value="1"/>
</dbReference>
<dbReference type="Proteomes" id="UP000293719">
    <property type="component" value="Chromosome"/>
</dbReference>
<dbReference type="GO" id="GO:0005886">
    <property type="term" value="C:plasma membrane"/>
    <property type="evidence" value="ECO:0007669"/>
    <property type="project" value="TreeGrafter"/>
</dbReference>
<dbReference type="InterPro" id="IPR029787">
    <property type="entry name" value="Nucleotide_cyclase"/>
</dbReference>
<proteinExistence type="predicted"/>
<keyword evidence="6" id="KW-1185">Reference proteome</keyword>
<dbReference type="FunFam" id="3.30.70.270:FF:000001">
    <property type="entry name" value="Diguanylate cyclase domain protein"/>
    <property type="match status" value="1"/>
</dbReference>
<evidence type="ECO:0000313" key="5">
    <source>
        <dbReference type="EMBL" id="QBK31440.1"/>
    </source>
</evidence>
<dbReference type="SMART" id="SM00267">
    <property type="entry name" value="GGDEF"/>
    <property type="match status" value="1"/>
</dbReference>
<evidence type="ECO:0000259" key="4">
    <source>
        <dbReference type="PROSITE" id="PS50887"/>
    </source>
</evidence>
<evidence type="ECO:0000256" key="1">
    <source>
        <dbReference type="ARBA" id="ARBA00012528"/>
    </source>
</evidence>
<feature type="domain" description="GGDEF" evidence="4">
    <location>
        <begin position="125"/>
        <end position="257"/>
    </location>
</feature>
<dbReference type="InterPro" id="IPR000160">
    <property type="entry name" value="GGDEF_dom"/>
</dbReference>
<dbReference type="RefSeq" id="WP_131617103.1">
    <property type="nucleotide sequence ID" value="NZ_CP036532.1"/>
</dbReference>
<feature type="transmembrane region" description="Helical" evidence="3">
    <location>
        <begin position="12"/>
        <end position="35"/>
    </location>
</feature>
<dbReference type="EMBL" id="CP036532">
    <property type="protein sequence ID" value="QBK31440.1"/>
    <property type="molecule type" value="Genomic_DNA"/>
</dbReference>
<sequence length="273" mass="29511">MRISRAEILVLIYVGGLAVAGVATWISASAFAGLVAGGGADVAGAGWAVLVSRAVSVVLALAVLFGLLWLYPAMRRDAHERGRLVTQSRSFMQAALTDVLTGLRNRRYFDDALAEYMKEFGLIDRPLGVMILDLDHFKAINDTYGHDNGDLVLRQVSLTLQQHTRYHDVLARIGGEEFAVLFPNTDEFALKRLAERIREAIAVAPVTLDAVPVAITASVGIAVWDGREGAGALVKRADQYLYRAKTSGRNRVIGRQGVAIAEPVSPDRLAETG</sequence>
<dbReference type="KEGG" id="rpod:E0E05_12995"/>
<evidence type="ECO:0000256" key="3">
    <source>
        <dbReference type="SAM" id="Phobius"/>
    </source>
</evidence>
<protein>
    <recommendedName>
        <fullName evidence="1">diguanylate cyclase</fullName>
        <ecNumber evidence="1">2.7.7.65</ecNumber>
    </recommendedName>
</protein>
<dbReference type="Pfam" id="PF00990">
    <property type="entry name" value="GGDEF"/>
    <property type="match status" value="1"/>
</dbReference>
<comment type="catalytic activity">
    <reaction evidence="2">
        <text>2 GTP = 3',3'-c-di-GMP + 2 diphosphate</text>
        <dbReference type="Rhea" id="RHEA:24898"/>
        <dbReference type="ChEBI" id="CHEBI:33019"/>
        <dbReference type="ChEBI" id="CHEBI:37565"/>
        <dbReference type="ChEBI" id="CHEBI:58805"/>
        <dbReference type="EC" id="2.7.7.65"/>
    </reaction>
</comment>
<name>A0A4P6V4F3_9HYPH</name>
<feature type="transmembrane region" description="Helical" evidence="3">
    <location>
        <begin position="47"/>
        <end position="71"/>
    </location>
</feature>
<evidence type="ECO:0000313" key="6">
    <source>
        <dbReference type="Proteomes" id="UP000293719"/>
    </source>
</evidence>
<dbReference type="Gene3D" id="3.30.70.270">
    <property type="match status" value="1"/>
</dbReference>
<organism evidence="5 6">
    <name type="scientific">Roseitalea porphyridii</name>
    <dbReference type="NCBI Taxonomy" id="1852022"/>
    <lineage>
        <taxon>Bacteria</taxon>
        <taxon>Pseudomonadati</taxon>
        <taxon>Pseudomonadota</taxon>
        <taxon>Alphaproteobacteria</taxon>
        <taxon>Hyphomicrobiales</taxon>
        <taxon>Ahrensiaceae</taxon>
        <taxon>Roseitalea</taxon>
    </lineage>
</organism>
<dbReference type="GO" id="GO:0052621">
    <property type="term" value="F:diguanylate cyclase activity"/>
    <property type="evidence" value="ECO:0007669"/>
    <property type="project" value="UniProtKB-EC"/>
</dbReference>